<dbReference type="Proteomes" id="UP001341840">
    <property type="component" value="Unassembled WGS sequence"/>
</dbReference>
<name>A0ABU6QDU2_9FABA</name>
<evidence type="ECO:0000256" key="1">
    <source>
        <dbReference type="SAM" id="MobiDB-lite"/>
    </source>
</evidence>
<sequence>MSGHRRVFLDPAPTGNVHDENHPIAMGDQTNVLAAIREFVAAVRESIAARTREMQPNDNVNNIRDGTALNDHARSSAEHTRGVENLLRFPQICQDHLGGLGDWEYLNFEARLKDNTQLQVSLNKGVTSMVARSNRLPRNFYRNFTSRGCSFKSNGYNTLGQRHPSLGGYSKSQRYNLFRTTLLGKRQRILGAKTDIERTRKRH</sequence>
<comment type="caution">
    <text evidence="2">The sequence shown here is derived from an EMBL/GenBank/DDBJ whole genome shotgun (WGS) entry which is preliminary data.</text>
</comment>
<evidence type="ECO:0000313" key="3">
    <source>
        <dbReference type="Proteomes" id="UP001341840"/>
    </source>
</evidence>
<protein>
    <submittedName>
        <fullName evidence="2">Uncharacterized protein</fullName>
    </submittedName>
</protein>
<dbReference type="EMBL" id="JASCZI010000176">
    <property type="protein sequence ID" value="MED6109708.1"/>
    <property type="molecule type" value="Genomic_DNA"/>
</dbReference>
<feature type="region of interest" description="Disordered" evidence="1">
    <location>
        <begin position="1"/>
        <end position="20"/>
    </location>
</feature>
<proteinExistence type="predicted"/>
<organism evidence="2 3">
    <name type="scientific">Stylosanthes scabra</name>
    <dbReference type="NCBI Taxonomy" id="79078"/>
    <lineage>
        <taxon>Eukaryota</taxon>
        <taxon>Viridiplantae</taxon>
        <taxon>Streptophyta</taxon>
        <taxon>Embryophyta</taxon>
        <taxon>Tracheophyta</taxon>
        <taxon>Spermatophyta</taxon>
        <taxon>Magnoliopsida</taxon>
        <taxon>eudicotyledons</taxon>
        <taxon>Gunneridae</taxon>
        <taxon>Pentapetalae</taxon>
        <taxon>rosids</taxon>
        <taxon>fabids</taxon>
        <taxon>Fabales</taxon>
        <taxon>Fabaceae</taxon>
        <taxon>Papilionoideae</taxon>
        <taxon>50 kb inversion clade</taxon>
        <taxon>dalbergioids sensu lato</taxon>
        <taxon>Dalbergieae</taxon>
        <taxon>Pterocarpus clade</taxon>
        <taxon>Stylosanthes</taxon>
    </lineage>
</organism>
<gene>
    <name evidence="2" type="ORF">PIB30_036171</name>
</gene>
<reference evidence="2 3" key="1">
    <citation type="journal article" date="2023" name="Plants (Basel)">
        <title>Bridging the Gap: Combining Genomics and Transcriptomics Approaches to Understand Stylosanthes scabra, an Orphan Legume from the Brazilian Caatinga.</title>
        <authorList>
            <person name="Ferreira-Neto J.R.C."/>
            <person name="da Silva M.D."/>
            <person name="Binneck E."/>
            <person name="de Melo N.F."/>
            <person name="da Silva R.H."/>
            <person name="de Melo A.L.T.M."/>
            <person name="Pandolfi V."/>
            <person name="Bustamante F.O."/>
            <person name="Brasileiro-Vidal A.C."/>
            <person name="Benko-Iseppon A.M."/>
        </authorList>
    </citation>
    <scope>NUCLEOTIDE SEQUENCE [LARGE SCALE GENOMIC DNA]</scope>
    <source>
        <tissue evidence="2">Leaves</tissue>
    </source>
</reference>
<keyword evidence="3" id="KW-1185">Reference proteome</keyword>
<evidence type="ECO:0000313" key="2">
    <source>
        <dbReference type="EMBL" id="MED6109708.1"/>
    </source>
</evidence>
<accession>A0ABU6QDU2</accession>